<feature type="domain" description="EGF-like" evidence="2">
    <location>
        <begin position="114"/>
        <end position="162"/>
    </location>
</feature>
<dbReference type="VEuPathDB" id="GiardiaDB:SS50377_21543"/>
<gene>
    <name evidence="3" type="ORF">SS50377_14594</name>
    <name evidence="4" type="ORF">SS50377_21543</name>
</gene>
<dbReference type="EMBL" id="KI546094">
    <property type="protein sequence ID" value="EST45522.1"/>
    <property type="molecule type" value="Genomic_DNA"/>
</dbReference>
<feature type="domain" description="EGF-like" evidence="2">
    <location>
        <begin position="311"/>
        <end position="350"/>
    </location>
</feature>
<dbReference type="AlphaFoldDB" id="V6LLQ8"/>
<protein>
    <submittedName>
        <fullName evidence="3">Cysteine-rich membrane protein 2</fullName>
    </submittedName>
</protein>
<feature type="transmembrane region" description="Helical" evidence="1">
    <location>
        <begin position="473"/>
        <end position="497"/>
    </location>
</feature>
<dbReference type="InterPro" id="IPR000742">
    <property type="entry name" value="EGF"/>
</dbReference>
<organism evidence="3">
    <name type="scientific">Spironucleus salmonicida</name>
    <dbReference type="NCBI Taxonomy" id="348837"/>
    <lineage>
        <taxon>Eukaryota</taxon>
        <taxon>Metamonada</taxon>
        <taxon>Diplomonadida</taxon>
        <taxon>Hexamitidae</taxon>
        <taxon>Hexamitinae</taxon>
        <taxon>Spironucleus</taxon>
    </lineage>
</organism>
<dbReference type="InterPro" id="IPR006212">
    <property type="entry name" value="Furin_repeat"/>
</dbReference>
<reference evidence="4" key="2">
    <citation type="submission" date="2020-12" db="EMBL/GenBank/DDBJ databases">
        <title>New Spironucleus salmonicida genome in near-complete chromosomes.</title>
        <authorList>
            <person name="Xu F."/>
            <person name="Kurt Z."/>
            <person name="Jimenez-Gonzalez A."/>
            <person name="Astvaldsson A."/>
            <person name="Andersson J.O."/>
            <person name="Svard S.G."/>
        </authorList>
    </citation>
    <scope>NUCLEOTIDE SEQUENCE</scope>
    <source>
        <strain evidence="4">ATCC 50377</strain>
    </source>
</reference>
<dbReference type="InterPro" id="IPR052798">
    <property type="entry name" value="Giardia_VSA"/>
</dbReference>
<evidence type="ECO:0000259" key="2">
    <source>
        <dbReference type="SMART" id="SM00181"/>
    </source>
</evidence>
<dbReference type="SMART" id="SM00261">
    <property type="entry name" value="FU"/>
    <property type="match status" value="6"/>
</dbReference>
<dbReference type="Gene3D" id="2.10.220.10">
    <property type="entry name" value="Hormone Receptor, Insulin-like Growth Factor Receptor 1, Chain A, domain 2"/>
    <property type="match status" value="2"/>
</dbReference>
<proteinExistence type="predicted"/>
<evidence type="ECO:0000313" key="3">
    <source>
        <dbReference type="EMBL" id="EST45522.1"/>
    </source>
</evidence>
<dbReference type="InterPro" id="IPR009030">
    <property type="entry name" value="Growth_fac_rcpt_cys_sf"/>
</dbReference>
<feature type="domain" description="EGF-like" evidence="2">
    <location>
        <begin position="205"/>
        <end position="241"/>
    </location>
</feature>
<name>V6LLQ8_9EUKA</name>
<dbReference type="SMART" id="SM00181">
    <property type="entry name" value="EGF"/>
    <property type="match status" value="6"/>
</dbReference>
<accession>V6LLQ8</accession>
<feature type="domain" description="EGF-like" evidence="2">
    <location>
        <begin position="411"/>
        <end position="445"/>
    </location>
</feature>
<feature type="domain" description="EGF-like" evidence="2">
    <location>
        <begin position="66"/>
        <end position="97"/>
    </location>
</feature>
<dbReference type="SUPFAM" id="SSF57184">
    <property type="entry name" value="Growth factor receptor domain"/>
    <property type="match status" value="4"/>
</dbReference>
<reference evidence="3 4" key="1">
    <citation type="journal article" date="2014" name="PLoS Genet.">
        <title>The Genome of Spironucleus salmonicida Highlights a Fish Pathogen Adapted to Fluctuating Environments.</title>
        <authorList>
            <person name="Xu F."/>
            <person name="Jerlstrom-Hultqvist J."/>
            <person name="Einarsson E."/>
            <person name="Astvaldsson A."/>
            <person name="Svard S.G."/>
            <person name="Andersson J.O."/>
        </authorList>
    </citation>
    <scope>NUCLEOTIDE SEQUENCE</scope>
    <source>
        <strain evidence="4">ATCC 50377</strain>
    </source>
</reference>
<feature type="domain" description="EGF-like" evidence="2">
    <location>
        <begin position="23"/>
        <end position="65"/>
    </location>
</feature>
<evidence type="ECO:0000313" key="4">
    <source>
        <dbReference type="EMBL" id="KAH0576006.1"/>
    </source>
</evidence>
<keyword evidence="5" id="KW-1185">Reference proteome</keyword>
<dbReference type="PANTHER" id="PTHR23275:SF100">
    <property type="entry name" value="EGF-LIKE DOMAIN-CONTAINING PROTEIN"/>
    <property type="match status" value="1"/>
</dbReference>
<dbReference type="Proteomes" id="UP000018208">
    <property type="component" value="Unassembled WGS sequence"/>
</dbReference>
<evidence type="ECO:0000313" key="5">
    <source>
        <dbReference type="Proteomes" id="UP000018208"/>
    </source>
</evidence>
<dbReference type="PANTHER" id="PTHR23275">
    <property type="entry name" value="CABRIOLET.-RELATED"/>
    <property type="match status" value="1"/>
</dbReference>
<keyword evidence="1" id="KW-0472">Membrane</keyword>
<keyword evidence="1" id="KW-0812">Transmembrane</keyword>
<dbReference type="EMBL" id="AUWU02000002">
    <property type="protein sequence ID" value="KAH0576006.1"/>
    <property type="molecule type" value="Genomic_DNA"/>
</dbReference>
<sequence length="516" mass="55401">MNSCPQQCYNGTYCNLVTKTCEPCKINQIEKCQCKNNAVCSTCDSSNYDCASCPPGMYLSSGYCSKCHILGCSICNADTSSCEKCINGYQFLNKKCILCDAKNNIQCTCGAAQNCATCGGDIKDVCNICLKGYLKLNEQDSTCNGCEIGYKKTLKGDQVICEKCNADGCVDCGIQKEQCIKCDNGLFLLNNTCGECVANMENKCQCELAQNCATCRGLLKKACDTCQKGYIKQNVNATSCNECEIGYKKTIKGDQVICEKCNADGCIDCGIAKEQCIKCDNGLYLLDNTCKKCTNGMAIQCQCGDAQNCSTCENNKGLKCSTCVTGYQIGVQGTCSDCAVGFTMVNKLCLKCHESCGSCSHSINTCDSCTSGYEMSIYQTCQPNCIIALTIGQVCLQGSPSLCGGSNQITECKCNRAKNCLTCSSDVNSCDTCLQGYQLKQNQCQECVKGATQIGSHCFFTAEESSNQALSGAAITGIVITVLIILGLISGGVFWFIKKSKSEQYAIKDEVIVNQI</sequence>
<dbReference type="OrthoDB" id="3863715at2759"/>
<evidence type="ECO:0000256" key="1">
    <source>
        <dbReference type="SAM" id="Phobius"/>
    </source>
</evidence>
<keyword evidence="1" id="KW-1133">Transmembrane helix</keyword>